<keyword evidence="7" id="KW-0328">Glycosyltransferase</keyword>
<keyword evidence="4 6" id="KW-1133">Transmembrane helix</keyword>
<proteinExistence type="predicted"/>
<keyword evidence="8" id="KW-1185">Reference proteome</keyword>
<dbReference type="Pfam" id="PF01040">
    <property type="entry name" value="UbiA"/>
    <property type="match status" value="1"/>
</dbReference>
<protein>
    <submittedName>
        <fullName evidence="7">Decaprenyl-phosphate phosphoribosyltransferase</fullName>
    </submittedName>
</protein>
<name>A0ABR6Y9A7_9BURK</name>
<dbReference type="InterPro" id="IPR044878">
    <property type="entry name" value="UbiA_sf"/>
</dbReference>
<feature type="transmembrane region" description="Helical" evidence="6">
    <location>
        <begin position="261"/>
        <end position="284"/>
    </location>
</feature>
<evidence type="ECO:0000256" key="6">
    <source>
        <dbReference type="SAM" id="Phobius"/>
    </source>
</evidence>
<dbReference type="Gene3D" id="1.10.357.140">
    <property type="entry name" value="UbiA prenyltransferase"/>
    <property type="match status" value="1"/>
</dbReference>
<feature type="transmembrane region" description="Helical" evidence="6">
    <location>
        <begin position="136"/>
        <end position="156"/>
    </location>
</feature>
<feature type="transmembrane region" description="Helical" evidence="6">
    <location>
        <begin position="108"/>
        <end position="129"/>
    </location>
</feature>
<feature type="transmembrane region" description="Helical" evidence="6">
    <location>
        <begin position="81"/>
        <end position="102"/>
    </location>
</feature>
<dbReference type="RefSeq" id="WP_186941178.1">
    <property type="nucleotide sequence ID" value="NZ_JACOGA010000004.1"/>
</dbReference>
<sequence length="286" mass="32502">MQINKLHFFVKLLRPKQWVKNIFVFAPLLFTGSFLNWTANRNVLITFLLFCVASSAAYIVNDIKDQVVDRLHPEKSQTRPIAAGFISSNEALIFLAILYLILLSGWLFSSSVMLVIFSYLLLNIAYSYYLKHQPVIDIFTIGIGFVLRVFSGAVALSVQMSGWMFITSLCLAIYLASIKRKKELEQNIAKDSGRQVLRSYSISLVNRYAEMSATGALVFYGMFVMSSKPRLLLTIPFVLFGIFRYWFVIEDSTIGEAPTEVVLSDVPLIITICVWILICMWALWPS</sequence>
<reference evidence="7 8" key="1">
    <citation type="submission" date="2020-08" db="EMBL/GenBank/DDBJ databases">
        <title>Novel species isolated from subtropical streams in China.</title>
        <authorList>
            <person name="Lu H."/>
        </authorList>
    </citation>
    <scope>NUCLEOTIDE SEQUENCE [LARGE SCALE GENOMIC DNA]</scope>
    <source>
        <strain evidence="7 8">LX15W</strain>
    </source>
</reference>
<dbReference type="InterPro" id="IPR050475">
    <property type="entry name" value="Prenyltransferase_related"/>
</dbReference>
<comment type="subcellular location">
    <subcellularLocation>
        <location evidence="1">Membrane</location>
        <topology evidence="1">Multi-pass membrane protein</topology>
    </subcellularLocation>
</comment>
<keyword evidence="7" id="KW-0808">Transferase</keyword>
<feature type="transmembrane region" description="Helical" evidence="6">
    <location>
        <begin position="43"/>
        <end position="60"/>
    </location>
</feature>
<comment type="caution">
    <text evidence="7">The sequence shown here is derived from an EMBL/GenBank/DDBJ whole genome shotgun (WGS) entry which is preliminary data.</text>
</comment>
<dbReference type="GO" id="GO:0016757">
    <property type="term" value="F:glycosyltransferase activity"/>
    <property type="evidence" value="ECO:0007669"/>
    <property type="project" value="UniProtKB-KW"/>
</dbReference>
<evidence type="ECO:0000313" key="7">
    <source>
        <dbReference type="EMBL" id="MBC3873152.1"/>
    </source>
</evidence>
<feature type="transmembrane region" description="Helical" evidence="6">
    <location>
        <begin position="162"/>
        <end position="178"/>
    </location>
</feature>
<keyword evidence="3 6" id="KW-0812">Transmembrane</keyword>
<accession>A0ABR6Y9A7</accession>
<evidence type="ECO:0000256" key="2">
    <source>
        <dbReference type="ARBA" id="ARBA00022475"/>
    </source>
</evidence>
<dbReference type="Proteomes" id="UP000624279">
    <property type="component" value="Unassembled WGS sequence"/>
</dbReference>
<dbReference type="PANTHER" id="PTHR42723">
    <property type="entry name" value="CHLOROPHYLL SYNTHASE"/>
    <property type="match status" value="1"/>
</dbReference>
<feature type="transmembrane region" description="Helical" evidence="6">
    <location>
        <begin position="21"/>
        <end position="37"/>
    </location>
</feature>
<dbReference type="PANTHER" id="PTHR42723:SF1">
    <property type="entry name" value="CHLOROPHYLL SYNTHASE, CHLOROPLASTIC"/>
    <property type="match status" value="1"/>
</dbReference>
<keyword evidence="2" id="KW-1003">Cell membrane</keyword>
<evidence type="ECO:0000256" key="1">
    <source>
        <dbReference type="ARBA" id="ARBA00004141"/>
    </source>
</evidence>
<feature type="transmembrane region" description="Helical" evidence="6">
    <location>
        <begin position="208"/>
        <end position="225"/>
    </location>
</feature>
<keyword evidence="5 6" id="KW-0472">Membrane</keyword>
<dbReference type="InterPro" id="IPR000537">
    <property type="entry name" value="UbiA_prenyltransferase"/>
</dbReference>
<organism evidence="7 8">
    <name type="scientific">Undibacterium flavidum</name>
    <dbReference type="NCBI Taxonomy" id="2762297"/>
    <lineage>
        <taxon>Bacteria</taxon>
        <taxon>Pseudomonadati</taxon>
        <taxon>Pseudomonadota</taxon>
        <taxon>Betaproteobacteria</taxon>
        <taxon>Burkholderiales</taxon>
        <taxon>Oxalobacteraceae</taxon>
        <taxon>Undibacterium</taxon>
    </lineage>
</organism>
<dbReference type="CDD" id="cd13963">
    <property type="entry name" value="PT_UbiA_2"/>
    <property type="match status" value="1"/>
</dbReference>
<evidence type="ECO:0000256" key="3">
    <source>
        <dbReference type="ARBA" id="ARBA00022692"/>
    </source>
</evidence>
<feature type="transmembrane region" description="Helical" evidence="6">
    <location>
        <begin position="231"/>
        <end position="249"/>
    </location>
</feature>
<evidence type="ECO:0000256" key="5">
    <source>
        <dbReference type="ARBA" id="ARBA00023136"/>
    </source>
</evidence>
<dbReference type="EMBL" id="JACOGA010000004">
    <property type="protein sequence ID" value="MBC3873152.1"/>
    <property type="molecule type" value="Genomic_DNA"/>
</dbReference>
<evidence type="ECO:0000313" key="8">
    <source>
        <dbReference type="Proteomes" id="UP000624279"/>
    </source>
</evidence>
<evidence type="ECO:0000256" key="4">
    <source>
        <dbReference type="ARBA" id="ARBA00022989"/>
    </source>
</evidence>
<gene>
    <name evidence="7" type="ORF">H8K55_06095</name>
</gene>